<dbReference type="GO" id="GO:0004190">
    <property type="term" value="F:aspartic-type endopeptidase activity"/>
    <property type="evidence" value="ECO:0007669"/>
    <property type="project" value="UniProtKB-UniRule"/>
</dbReference>
<reference evidence="12 13" key="1">
    <citation type="journal article" date="2009" name="Int. J. Syst. Evol. Microbiol.">
        <title>Paenibacillus contaminans sp. nov., isolated from a contaminated laboratory plate.</title>
        <authorList>
            <person name="Chou J.H."/>
            <person name="Lee J.H."/>
            <person name="Lin M.C."/>
            <person name="Chang P.S."/>
            <person name="Arun A.B."/>
            <person name="Young C.C."/>
            <person name="Chen W.M."/>
        </authorList>
    </citation>
    <scope>NUCLEOTIDE SEQUENCE [LARGE SCALE GENOMIC DNA]</scope>
    <source>
        <strain evidence="12 13">CKOBP-6</strain>
    </source>
</reference>
<evidence type="ECO:0000256" key="6">
    <source>
        <dbReference type="ARBA" id="ARBA00022801"/>
    </source>
</evidence>
<dbReference type="PANTHER" id="PTHR33695">
    <property type="entry name" value="LIPOPROTEIN SIGNAL PEPTIDASE"/>
    <property type="match status" value="1"/>
</dbReference>
<comment type="caution">
    <text evidence="12">The sequence shown here is derived from an EMBL/GenBank/DDBJ whole genome shotgun (WGS) entry which is preliminary data.</text>
</comment>
<keyword evidence="6 9" id="KW-0378">Hydrolase</keyword>
<dbReference type="UniPathway" id="UPA00665"/>
<evidence type="ECO:0000256" key="1">
    <source>
        <dbReference type="ARBA" id="ARBA00006139"/>
    </source>
</evidence>
<name>A0A329MJJ9_9BACL</name>
<evidence type="ECO:0000256" key="2">
    <source>
        <dbReference type="ARBA" id="ARBA00022475"/>
    </source>
</evidence>
<evidence type="ECO:0000256" key="4">
    <source>
        <dbReference type="ARBA" id="ARBA00022692"/>
    </source>
</evidence>
<dbReference type="Pfam" id="PF01252">
    <property type="entry name" value="Peptidase_A8"/>
    <property type="match status" value="1"/>
</dbReference>
<feature type="transmembrane region" description="Helical" evidence="9">
    <location>
        <begin position="88"/>
        <end position="106"/>
    </location>
</feature>
<dbReference type="Proteomes" id="UP000250369">
    <property type="component" value="Unassembled WGS sequence"/>
</dbReference>
<comment type="subcellular location">
    <subcellularLocation>
        <location evidence="9">Cell membrane</location>
        <topology evidence="9">Multi-pass membrane protein</topology>
    </subcellularLocation>
</comment>
<keyword evidence="8 9" id="KW-0472">Membrane</keyword>
<keyword evidence="5 9" id="KW-0064">Aspartyl protease</keyword>
<organism evidence="12 13">
    <name type="scientific">Paenibacillus contaminans</name>
    <dbReference type="NCBI Taxonomy" id="450362"/>
    <lineage>
        <taxon>Bacteria</taxon>
        <taxon>Bacillati</taxon>
        <taxon>Bacillota</taxon>
        <taxon>Bacilli</taxon>
        <taxon>Bacillales</taxon>
        <taxon>Paenibacillaceae</taxon>
        <taxon>Paenibacillus</taxon>
    </lineage>
</organism>
<dbReference type="GO" id="GO:0006508">
    <property type="term" value="P:proteolysis"/>
    <property type="evidence" value="ECO:0007669"/>
    <property type="project" value="UniProtKB-KW"/>
</dbReference>
<feature type="active site" evidence="9">
    <location>
        <position position="138"/>
    </location>
</feature>
<feature type="active site" evidence="9">
    <location>
        <position position="112"/>
    </location>
</feature>
<keyword evidence="7 9" id="KW-1133">Transmembrane helix</keyword>
<keyword evidence="2 9" id="KW-1003">Cell membrane</keyword>
<dbReference type="PANTHER" id="PTHR33695:SF1">
    <property type="entry name" value="LIPOPROTEIN SIGNAL PEPTIDASE"/>
    <property type="match status" value="1"/>
</dbReference>
<comment type="function">
    <text evidence="9 10">This protein specifically catalyzes the removal of signal peptides from prolipoproteins.</text>
</comment>
<dbReference type="PROSITE" id="PS00855">
    <property type="entry name" value="SPASE_II"/>
    <property type="match status" value="1"/>
</dbReference>
<comment type="similarity">
    <text evidence="1 9 11">Belongs to the peptidase A8 family.</text>
</comment>
<dbReference type="HAMAP" id="MF_00161">
    <property type="entry name" value="LspA"/>
    <property type="match status" value="1"/>
</dbReference>
<comment type="caution">
    <text evidence="9">Lacks conserved residue(s) required for the propagation of feature annotation.</text>
</comment>
<keyword evidence="4 9" id="KW-0812">Transmembrane</keyword>
<proteinExistence type="inferred from homology"/>
<evidence type="ECO:0000256" key="10">
    <source>
        <dbReference type="RuleBase" id="RU000594"/>
    </source>
</evidence>
<evidence type="ECO:0000313" key="12">
    <source>
        <dbReference type="EMBL" id="RAV19822.1"/>
    </source>
</evidence>
<evidence type="ECO:0000256" key="9">
    <source>
        <dbReference type="HAMAP-Rule" id="MF_00161"/>
    </source>
</evidence>
<accession>A0A329MJJ9</accession>
<dbReference type="EC" id="3.4.23.36" evidence="9"/>
<comment type="catalytic activity">
    <reaction evidence="9 10">
        <text>Release of signal peptides from bacterial membrane prolipoproteins. Hydrolyzes -Xaa-Yaa-Zaa-|-(S,diacylglyceryl)Cys-, in which Xaa is hydrophobic (preferably Leu), and Yaa (Ala or Ser) and Zaa (Gly or Ala) have small, neutral side chains.</text>
        <dbReference type="EC" id="3.4.23.36"/>
    </reaction>
</comment>
<feature type="transmembrane region" description="Helical" evidence="9">
    <location>
        <begin position="58"/>
        <end position="76"/>
    </location>
</feature>
<evidence type="ECO:0000256" key="8">
    <source>
        <dbReference type="ARBA" id="ARBA00023136"/>
    </source>
</evidence>
<dbReference type="InterPro" id="IPR001872">
    <property type="entry name" value="Peptidase_A8"/>
</dbReference>
<dbReference type="EMBL" id="QMFB01000010">
    <property type="protein sequence ID" value="RAV19822.1"/>
    <property type="molecule type" value="Genomic_DNA"/>
</dbReference>
<evidence type="ECO:0000256" key="11">
    <source>
        <dbReference type="RuleBase" id="RU004181"/>
    </source>
</evidence>
<dbReference type="OrthoDB" id="9810259at2"/>
<dbReference type="AlphaFoldDB" id="A0A329MJJ9"/>
<dbReference type="PRINTS" id="PR00781">
    <property type="entry name" value="LIPOSIGPTASE"/>
</dbReference>
<dbReference type="GO" id="GO:0005886">
    <property type="term" value="C:plasma membrane"/>
    <property type="evidence" value="ECO:0007669"/>
    <property type="project" value="UniProtKB-SubCell"/>
</dbReference>
<evidence type="ECO:0000256" key="5">
    <source>
        <dbReference type="ARBA" id="ARBA00022750"/>
    </source>
</evidence>
<gene>
    <name evidence="9 12" type="primary">lspA</name>
    <name evidence="12" type="ORF">DQG23_17955</name>
</gene>
<evidence type="ECO:0000313" key="13">
    <source>
        <dbReference type="Proteomes" id="UP000250369"/>
    </source>
</evidence>
<keyword evidence="13" id="KW-1185">Reference proteome</keyword>
<sequence>MFYFVIALIVFLLDQGSKWLIVNKMSLYESRPVIGEFFQITSHRNTGAAFSILEGQRWFFLCITVVVVTGIIWYLLKMIKDKRKLLSWALSLLLGGAVGNFLDRALTGEVVDFLQFRFQFSLFGKAIDYTFAIFNLADSAIVIGVSLIFLDAIRSWLQERRGNANESHGS</sequence>
<evidence type="ECO:0000256" key="3">
    <source>
        <dbReference type="ARBA" id="ARBA00022670"/>
    </source>
</evidence>
<dbReference type="NCBIfam" id="TIGR00077">
    <property type="entry name" value="lspA"/>
    <property type="match status" value="1"/>
</dbReference>
<protein>
    <recommendedName>
        <fullName evidence="9">Lipoprotein signal peptidase</fullName>
        <ecNumber evidence="9">3.4.23.36</ecNumber>
    </recommendedName>
    <alternativeName>
        <fullName evidence="9">Prolipoprotein signal peptidase</fullName>
    </alternativeName>
    <alternativeName>
        <fullName evidence="9">Signal peptidase II</fullName>
        <shortName evidence="9">SPase II</shortName>
    </alternativeName>
</protein>
<keyword evidence="3 9" id="KW-0645">Protease</keyword>
<dbReference type="RefSeq" id="WP_113032252.1">
    <property type="nucleotide sequence ID" value="NZ_QMFB01000010.1"/>
</dbReference>
<evidence type="ECO:0000256" key="7">
    <source>
        <dbReference type="ARBA" id="ARBA00022989"/>
    </source>
</evidence>
<feature type="transmembrane region" description="Helical" evidence="9">
    <location>
        <begin position="126"/>
        <end position="150"/>
    </location>
</feature>
<comment type="pathway">
    <text evidence="9">Protein modification; lipoprotein biosynthesis (signal peptide cleavage).</text>
</comment>